<dbReference type="GO" id="GO:0003677">
    <property type="term" value="F:DNA binding"/>
    <property type="evidence" value="ECO:0007669"/>
    <property type="project" value="UniProtKB-UniRule"/>
</dbReference>
<sequence>MPSLVTSPAAPDAQADEEIIAVKATKDDTSIPLIPATSPSASSSTVKTPEDGKSKKKKENAVTNEKKKATKKADTETKPQPSLMKFFMGGEKKASKSFFSSNAKIPATKPKSSPKKAAPAAKTKKEVKPKQTPSSGKKEKKQKKEKDPNAPKKAKSAYIYFTGAKRVELKESEPELKQTEILKKCGELWKSISEDEKAVYVKMAEEDKVRHKNELAAYESKEKDVEDAMETAMEDAAADASMEIEEEEVQEEEKKEEKESDDMVTKPVETVEVVPKAKASPSKKELLKLKIAAKSAAKKTDEQSEVVDMEVEKLEEVEEVEEVKKAEKEPVESPKPQAETAAPPASKEPIESPKPQAETAAPPASSPKPQAETAAPPASMTTPKPPTSATTKTPDRDTAAFKEKKLKALNEHMGASSSLVEGFTIHVTKSSFEFVSPSGKKFRSMKAVAAHFEVAPPAAAAPKAQADAPISSGTRGTPTPPKAVAPPVPVDTAKVETYTRKRASYLSILLTDPRASKRPEIAPEATSTTVTPPEATTENMEVDKIPMKLMAKFSTLVEGSTLTLDKLVESVVEQMADAILTPELVKAQILLLAEHKFYCEGEQGSVWEMKIADLIPSASLNKVVKHARAFRKKISFRARQTSKLLEVLQKNPGNAKKIADEEAKVSKFDVEDKEALQKQLEKEKEKQKKEEDKEKLAKVKEEAKMMKLKAKEEEKAAKDEAKAASLKAKEEEKAAKEKAKEEERLAKEAKLKKQQSALMGFFKKPAKKVEAVKTPPTLQAPAATKPTKSLLSEVNSCETHKPLGVKIKKFKGKGKFVSVSVMATVFPPGADPSNPFSRVTPYSEPRNMKLWNKKKFLMFDEDERPPYKGTWSKRSSVVAGRRPFGQDTKHLNYDYDSEAEWEEEEPGEDIDDEKAEEEDKSEELKEKEYDYNDGWMCEDHDLGDENENEMERELRKKEARDTDFQEKIIIGCIKGGQPLEFKSTDDSEAAKLMHNSGIRLLEIPGSPTAVVDLSPVCAKAGRAKSKSKVVSGATKFEKLLPAFLDFVHGSTIVSREKLVESYLSQQFEEGEKPSKKVVNDQIKEVAEKLKLEGGGSVWKVKDRELDASIKIAVAGATGGAGANASGGLKGFTVAGIVPNLSAAGAAPGVAEKKAEKEKVIKRTYEGIDFMALLKNKKAKTS</sequence>
<feature type="compositionally biased region" description="Acidic residues" evidence="6">
    <location>
        <begin position="227"/>
        <end position="251"/>
    </location>
</feature>
<keyword evidence="4 5" id="KW-0539">Nucleus</keyword>
<keyword evidence="2" id="KW-0227">DNA damage</keyword>
<evidence type="ECO:0000256" key="1">
    <source>
        <dbReference type="ARBA" id="ARBA00004123"/>
    </source>
</evidence>
<evidence type="ECO:0000313" key="9">
    <source>
        <dbReference type="Proteomes" id="UP001165160"/>
    </source>
</evidence>
<evidence type="ECO:0000256" key="4">
    <source>
        <dbReference type="ARBA" id="ARBA00023242"/>
    </source>
</evidence>
<dbReference type="PANTHER" id="PTHR15272">
    <property type="entry name" value="CHROMATIN ASSEMBLY FACTOR 1 SUBUNIT A CAF-1 SUBUNIT A"/>
    <property type="match status" value="1"/>
</dbReference>
<dbReference type="InterPro" id="IPR009071">
    <property type="entry name" value="HMG_box_dom"/>
</dbReference>
<dbReference type="PRINTS" id="PR00886">
    <property type="entry name" value="HIGHMOBLTY12"/>
</dbReference>
<dbReference type="PANTHER" id="PTHR15272:SF0">
    <property type="entry name" value="CHROMATIN ASSEMBLY FACTOR 1 SUBUNIT A"/>
    <property type="match status" value="1"/>
</dbReference>
<gene>
    <name evidence="8" type="ORF">TrVE_jg12676</name>
</gene>
<dbReference type="Proteomes" id="UP001165160">
    <property type="component" value="Unassembled WGS sequence"/>
</dbReference>
<dbReference type="GO" id="GO:0033186">
    <property type="term" value="C:CAF-1 complex"/>
    <property type="evidence" value="ECO:0007669"/>
    <property type="project" value="TreeGrafter"/>
</dbReference>
<dbReference type="PROSITE" id="PS50118">
    <property type="entry name" value="HMG_BOX_2"/>
    <property type="match status" value="1"/>
</dbReference>
<keyword evidence="9" id="KW-1185">Reference proteome</keyword>
<reference evidence="9" key="1">
    <citation type="journal article" date="2023" name="Commun. Biol.">
        <title>Genome analysis of Parmales, the sister group of diatoms, reveals the evolutionary specialization of diatoms from phago-mixotrophs to photoautotrophs.</title>
        <authorList>
            <person name="Ban H."/>
            <person name="Sato S."/>
            <person name="Yoshikawa S."/>
            <person name="Yamada K."/>
            <person name="Nakamura Y."/>
            <person name="Ichinomiya M."/>
            <person name="Sato N."/>
            <person name="Blanc-Mathieu R."/>
            <person name="Endo H."/>
            <person name="Kuwata A."/>
            <person name="Ogata H."/>
        </authorList>
    </citation>
    <scope>NUCLEOTIDE SEQUENCE [LARGE SCALE GENOMIC DNA]</scope>
    <source>
        <strain evidence="9">NIES 3699</strain>
    </source>
</reference>
<comment type="caution">
    <text evidence="8">The sequence shown here is derived from an EMBL/GenBank/DDBJ whole genome shotgun (WGS) entry which is preliminary data.</text>
</comment>
<feature type="region of interest" description="Disordered" evidence="6">
    <location>
        <begin position="458"/>
        <end position="488"/>
    </location>
</feature>
<dbReference type="GO" id="GO:0006334">
    <property type="term" value="P:nucleosome assembly"/>
    <property type="evidence" value="ECO:0007669"/>
    <property type="project" value="TreeGrafter"/>
</dbReference>
<accession>A0A9W7C143</accession>
<protein>
    <recommendedName>
        <fullName evidence="7">HMG box domain-containing protein</fullName>
    </recommendedName>
</protein>
<comment type="subcellular location">
    <subcellularLocation>
        <location evidence="1">Nucleus</location>
    </subcellularLocation>
</comment>
<feature type="DNA-binding region" description="HMG box" evidence="5">
    <location>
        <begin position="151"/>
        <end position="219"/>
    </location>
</feature>
<dbReference type="AlphaFoldDB" id="A0A9W7C143"/>
<feature type="region of interest" description="Disordered" evidence="6">
    <location>
        <begin position="721"/>
        <end position="748"/>
    </location>
</feature>
<feature type="region of interest" description="Disordered" evidence="6">
    <location>
        <begin position="220"/>
        <end position="407"/>
    </location>
</feature>
<feature type="compositionally biased region" description="Basic and acidic residues" evidence="6">
    <location>
        <begin position="393"/>
        <end position="407"/>
    </location>
</feature>
<feature type="compositionally biased region" description="Basic and acidic residues" evidence="6">
    <location>
        <begin position="64"/>
        <end position="77"/>
    </location>
</feature>
<feature type="region of interest" description="Disordered" evidence="6">
    <location>
        <begin position="888"/>
        <end position="927"/>
    </location>
</feature>
<name>A0A9W7C143_9STRA</name>
<evidence type="ECO:0000256" key="5">
    <source>
        <dbReference type="PROSITE-ProRule" id="PRU00267"/>
    </source>
</evidence>
<proteinExistence type="predicted"/>
<evidence type="ECO:0000259" key="7">
    <source>
        <dbReference type="PROSITE" id="PS50118"/>
    </source>
</evidence>
<organism evidence="8 9">
    <name type="scientific">Triparma verrucosa</name>
    <dbReference type="NCBI Taxonomy" id="1606542"/>
    <lineage>
        <taxon>Eukaryota</taxon>
        <taxon>Sar</taxon>
        <taxon>Stramenopiles</taxon>
        <taxon>Ochrophyta</taxon>
        <taxon>Bolidophyceae</taxon>
        <taxon>Parmales</taxon>
        <taxon>Triparmaceae</taxon>
        <taxon>Triparma</taxon>
    </lineage>
</organism>
<feature type="compositionally biased region" description="Basic and acidic residues" evidence="6">
    <location>
        <begin position="252"/>
        <end position="264"/>
    </location>
</feature>
<feature type="compositionally biased region" description="Basic and acidic residues" evidence="6">
    <location>
        <begin position="322"/>
        <end position="332"/>
    </location>
</feature>
<feature type="compositionally biased region" description="Acidic residues" evidence="6">
    <location>
        <begin position="895"/>
        <end position="921"/>
    </location>
</feature>
<feature type="compositionally biased region" description="Low complexity" evidence="6">
    <location>
        <begin position="355"/>
        <end position="392"/>
    </location>
</feature>
<dbReference type="Gene3D" id="1.10.30.10">
    <property type="entry name" value="High mobility group box domain"/>
    <property type="match status" value="1"/>
</dbReference>
<feature type="compositionally biased region" description="Acidic residues" evidence="6">
    <location>
        <begin position="303"/>
        <end position="321"/>
    </location>
</feature>
<dbReference type="InterPro" id="IPR036910">
    <property type="entry name" value="HMG_box_dom_sf"/>
</dbReference>
<dbReference type="SMART" id="SM00398">
    <property type="entry name" value="HMG"/>
    <property type="match status" value="1"/>
</dbReference>
<dbReference type="InterPro" id="IPR022043">
    <property type="entry name" value="CAF1A_DD"/>
</dbReference>
<evidence type="ECO:0000256" key="3">
    <source>
        <dbReference type="ARBA" id="ARBA00023204"/>
    </source>
</evidence>
<dbReference type="SUPFAM" id="SSF47095">
    <property type="entry name" value="HMG-box"/>
    <property type="match status" value="1"/>
</dbReference>
<feature type="compositionally biased region" description="Pro residues" evidence="6">
    <location>
        <begin position="478"/>
        <end position="488"/>
    </location>
</feature>
<keyword evidence="3" id="KW-0234">DNA repair</keyword>
<evidence type="ECO:0000256" key="2">
    <source>
        <dbReference type="ARBA" id="ARBA00022763"/>
    </source>
</evidence>
<dbReference type="Pfam" id="PF12253">
    <property type="entry name" value="CAF1A_dimeriz"/>
    <property type="match status" value="1"/>
</dbReference>
<keyword evidence="5" id="KW-0238">DNA-binding</keyword>
<evidence type="ECO:0000313" key="8">
    <source>
        <dbReference type="EMBL" id="GMH98086.1"/>
    </source>
</evidence>
<feature type="domain" description="HMG box" evidence="7">
    <location>
        <begin position="151"/>
        <end position="219"/>
    </location>
</feature>
<feature type="compositionally biased region" description="Low complexity" evidence="6">
    <location>
        <begin position="30"/>
        <end position="45"/>
    </location>
</feature>
<feature type="compositionally biased region" description="Low complexity" evidence="6">
    <location>
        <begin position="96"/>
        <end position="121"/>
    </location>
</feature>
<feature type="region of interest" description="Disordered" evidence="6">
    <location>
        <begin position="23"/>
        <end position="155"/>
    </location>
</feature>
<feature type="compositionally biased region" description="Low complexity" evidence="6">
    <location>
        <begin position="265"/>
        <end position="276"/>
    </location>
</feature>
<dbReference type="EMBL" id="BRXX01000211">
    <property type="protein sequence ID" value="GMH98086.1"/>
    <property type="molecule type" value="Genomic_DNA"/>
</dbReference>
<dbReference type="GO" id="GO:0005634">
    <property type="term" value="C:nucleus"/>
    <property type="evidence" value="ECO:0007669"/>
    <property type="project" value="UniProtKB-SubCell"/>
</dbReference>
<evidence type="ECO:0000256" key="6">
    <source>
        <dbReference type="SAM" id="MobiDB-lite"/>
    </source>
</evidence>
<dbReference type="Pfam" id="PF00505">
    <property type="entry name" value="HMG_box"/>
    <property type="match status" value="1"/>
</dbReference>
<dbReference type="GO" id="GO:0006281">
    <property type="term" value="P:DNA repair"/>
    <property type="evidence" value="ECO:0007669"/>
    <property type="project" value="UniProtKB-KW"/>
</dbReference>
<feature type="compositionally biased region" description="Low complexity" evidence="6">
    <location>
        <begin position="458"/>
        <end position="469"/>
    </location>
</feature>